<evidence type="ECO:0000259" key="1">
    <source>
        <dbReference type="Pfam" id="PF08348"/>
    </source>
</evidence>
<feature type="domain" description="YheO-like" evidence="1">
    <location>
        <begin position="129"/>
        <end position="239"/>
    </location>
</feature>
<dbReference type="Proteomes" id="UP001144280">
    <property type="component" value="Unassembled WGS sequence"/>
</dbReference>
<comment type="caution">
    <text evidence="2">The sequence shown here is derived from an EMBL/GenBank/DDBJ whole genome shotgun (WGS) entry which is preliminary data.</text>
</comment>
<sequence>MITEIVSAVLGASAAALVTHFVGRSLSPKEVTLTGQALVEMADYPIKVGSNGLLRLDMPSFERVCQELLVHYNPRAAIDLLYLAEHNRNVVERSANAVLLLDKLRSRYRKKLRQLVEPQSLAAQRQHMLQQFQKITAGLGDTFAGVPIEFVLHDTRDPLHSVIVIKNSITDRKDGDQASSFGEDVIHAYATNKWAGVRHSYRLRHPKNGREVKATTISLEDRTLGLVAFLCVNIDIARLSPDSPELKDLAAKLVATPGGWGAQVFKLPVQRPPTAVP</sequence>
<name>A0ABQ5R724_9ACTN</name>
<keyword evidence="3" id="KW-1185">Reference proteome</keyword>
<gene>
    <name evidence="2" type="ORF">Pa4123_69680</name>
</gene>
<dbReference type="PANTHER" id="PTHR35568">
    <property type="entry name" value="TRANSCRIPTIONAL REGULATOR DAUR"/>
    <property type="match status" value="1"/>
</dbReference>
<reference evidence="2" key="1">
    <citation type="submission" date="2022-12" db="EMBL/GenBank/DDBJ databases">
        <title>New Phytohabitans aurantiacus sp. RD004123 nov., an actinomycete isolated from soil.</title>
        <authorList>
            <person name="Triningsih D.W."/>
            <person name="Harunari E."/>
            <person name="Igarashi Y."/>
        </authorList>
    </citation>
    <scope>NUCLEOTIDE SEQUENCE</scope>
    <source>
        <strain evidence="2">RD004123</strain>
    </source>
</reference>
<organism evidence="2 3">
    <name type="scientific">Phytohabitans aurantiacus</name>
    <dbReference type="NCBI Taxonomy" id="3016789"/>
    <lineage>
        <taxon>Bacteria</taxon>
        <taxon>Bacillati</taxon>
        <taxon>Actinomycetota</taxon>
        <taxon>Actinomycetes</taxon>
        <taxon>Micromonosporales</taxon>
        <taxon>Micromonosporaceae</taxon>
    </lineage>
</organism>
<dbReference type="RefSeq" id="WP_281902916.1">
    <property type="nucleotide sequence ID" value="NZ_BSDI01000048.1"/>
</dbReference>
<dbReference type="Pfam" id="PF08348">
    <property type="entry name" value="PAS_6"/>
    <property type="match status" value="1"/>
</dbReference>
<evidence type="ECO:0000313" key="3">
    <source>
        <dbReference type="Proteomes" id="UP001144280"/>
    </source>
</evidence>
<dbReference type="EMBL" id="BSDI01000048">
    <property type="protein sequence ID" value="GLI01692.1"/>
    <property type="molecule type" value="Genomic_DNA"/>
</dbReference>
<protein>
    <recommendedName>
        <fullName evidence="1">YheO-like domain-containing protein</fullName>
    </recommendedName>
</protein>
<dbReference type="InterPro" id="IPR039446">
    <property type="entry name" value="DauR-like"/>
</dbReference>
<evidence type="ECO:0000313" key="2">
    <source>
        <dbReference type="EMBL" id="GLI01692.1"/>
    </source>
</evidence>
<proteinExistence type="predicted"/>
<dbReference type="InterPro" id="IPR013559">
    <property type="entry name" value="YheO"/>
</dbReference>
<dbReference type="PANTHER" id="PTHR35568:SF1">
    <property type="entry name" value="TRANSCRIPTIONAL REGULATOR DAUR"/>
    <property type="match status" value="1"/>
</dbReference>
<accession>A0ABQ5R724</accession>